<accession>A0A7I8LHT6</accession>
<feature type="region of interest" description="Disordered" evidence="5">
    <location>
        <begin position="163"/>
        <end position="189"/>
    </location>
</feature>
<dbReference type="PANTHER" id="PTHR21277">
    <property type="entry name" value="TRANSCRIPTIONAL ADAPTER 1"/>
    <property type="match status" value="1"/>
</dbReference>
<feature type="region of interest" description="Disordered" evidence="5">
    <location>
        <begin position="83"/>
        <end position="146"/>
    </location>
</feature>
<keyword evidence="2" id="KW-0805">Transcription regulation</keyword>
<evidence type="ECO:0000256" key="3">
    <source>
        <dbReference type="ARBA" id="ARBA00023163"/>
    </source>
</evidence>
<dbReference type="GO" id="GO:0005634">
    <property type="term" value="C:nucleus"/>
    <property type="evidence" value="ECO:0007669"/>
    <property type="project" value="UniProtKB-SubCell"/>
</dbReference>
<dbReference type="Proteomes" id="UP000663760">
    <property type="component" value="Chromosome 16"/>
</dbReference>
<dbReference type="GO" id="GO:0003713">
    <property type="term" value="F:transcription coactivator activity"/>
    <property type="evidence" value="ECO:0007669"/>
    <property type="project" value="TreeGrafter"/>
</dbReference>
<dbReference type="AlphaFoldDB" id="A0A7I8LHT6"/>
<evidence type="ECO:0000256" key="5">
    <source>
        <dbReference type="SAM" id="MobiDB-lite"/>
    </source>
</evidence>
<dbReference type="CDD" id="cd22933">
    <property type="entry name" value="HFD_HFI1"/>
    <property type="match status" value="1"/>
</dbReference>
<dbReference type="EMBL" id="LR746279">
    <property type="protein sequence ID" value="CAA7409340.1"/>
    <property type="molecule type" value="Genomic_DNA"/>
</dbReference>
<dbReference type="PANTHER" id="PTHR21277:SF5">
    <property type="entry name" value="TRANSCRIPTIONAL ADAPTER 1"/>
    <property type="match status" value="1"/>
</dbReference>
<keyword evidence="7" id="KW-1185">Reference proteome</keyword>
<dbReference type="GO" id="GO:0006357">
    <property type="term" value="P:regulation of transcription by RNA polymerase II"/>
    <property type="evidence" value="ECO:0007669"/>
    <property type="project" value="TreeGrafter"/>
</dbReference>
<keyword evidence="4" id="KW-0539">Nucleus</keyword>
<keyword evidence="3" id="KW-0804">Transcription</keyword>
<organism evidence="6 7">
    <name type="scientific">Spirodela intermedia</name>
    <name type="common">Intermediate duckweed</name>
    <dbReference type="NCBI Taxonomy" id="51605"/>
    <lineage>
        <taxon>Eukaryota</taxon>
        <taxon>Viridiplantae</taxon>
        <taxon>Streptophyta</taxon>
        <taxon>Embryophyta</taxon>
        <taxon>Tracheophyta</taxon>
        <taxon>Spermatophyta</taxon>
        <taxon>Magnoliopsida</taxon>
        <taxon>Liliopsida</taxon>
        <taxon>Araceae</taxon>
        <taxon>Lemnoideae</taxon>
        <taxon>Spirodela</taxon>
    </lineage>
</organism>
<evidence type="ECO:0000256" key="2">
    <source>
        <dbReference type="ARBA" id="ARBA00023015"/>
    </source>
</evidence>
<feature type="compositionally biased region" description="Basic and acidic residues" evidence="5">
    <location>
        <begin position="168"/>
        <end position="183"/>
    </location>
</feature>
<evidence type="ECO:0000256" key="4">
    <source>
        <dbReference type="ARBA" id="ARBA00023242"/>
    </source>
</evidence>
<comment type="subcellular location">
    <subcellularLocation>
        <location evidence="1">Nucleus</location>
    </subcellularLocation>
</comment>
<evidence type="ECO:0000256" key="1">
    <source>
        <dbReference type="ARBA" id="ARBA00004123"/>
    </source>
</evidence>
<proteinExistence type="predicted"/>
<evidence type="ECO:0000313" key="6">
    <source>
        <dbReference type="EMBL" id="CAA7409340.1"/>
    </source>
</evidence>
<dbReference type="GO" id="GO:0000124">
    <property type="term" value="C:SAGA complex"/>
    <property type="evidence" value="ECO:0007669"/>
    <property type="project" value="UniProtKB-ARBA"/>
</dbReference>
<reference evidence="6" key="1">
    <citation type="submission" date="2020-02" db="EMBL/GenBank/DDBJ databases">
        <authorList>
            <person name="Scholz U."/>
            <person name="Mascher M."/>
            <person name="Fiebig A."/>
        </authorList>
    </citation>
    <scope>NUCLEOTIDE SEQUENCE</scope>
</reference>
<dbReference type="OrthoDB" id="10264870at2759"/>
<dbReference type="Pfam" id="PF12767">
    <property type="entry name" value="SAGA-Tad1"/>
    <property type="match status" value="1"/>
</dbReference>
<evidence type="ECO:0000313" key="7">
    <source>
        <dbReference type="Proteomes" id="UP000663760"/>
    </source>
</evidence>
<protein>
    <submittedName>
        <fullName evidence="6">Uncharacterized protein</fullName>
    </submittedName>
</protein>
<sequence>MPPPPPLKNSRINLRDLQSQMAAKIGPERAQRYFSHLSRFLVQKLRKAEFDAVCLEILGFENVALHNRFLRSILWNASQAKLLSPSPHGRDSPKLNKAAVKKSPSASDFLHHSPFPASANGDFMPSSPRRSRSTIYRPKDHQPSHLRLNGKVNVAAAAAVERGGAEASAKKQQVEKPSSHDPPEAAFLDDAESDRGPIMAPLGISFFPTSLGGSRSTPTSITAGGFSSGELCDTEALRNRMEQISAARGLEGVTVDCANLLNNGLDAYLKRIITSCVDLVGARSGQEPVNPRAFKKQSHGNMVNAVSPENDLHLLSTSGSSNTRRPLSMLDLRVALEMNPRQLGEDWPSLLEKACLRSFQE</sequence>
<name>A0A7I8LHT6_SPIIN</name>
<dbReference type="InterPro" id="IPR024738">
    <property type="entry name" value="Hfi1/Tada1"/>
</dbReference>
<gene>
    <name evidence="6" type="ORF">SI8410_16020018</name>
</gene>